<comment type="caution">
    <text evidence="1">The sequence shown here is derived from an EMBL/GenBank/DDBJ whole genome shotgun (WGS) entry which is preliminary data.</text>
</comment>
<evidence type="ECO:0000313" key="1">
    <source>
        <dbReference type="EMBL" id="GAI84753.1"/>
    </source>
</evidence>
<dbReference type="EMBL" id="BARW01008477">
    <property type="protein sequence ID" value="GAI84753.1"/>
    <property type="molecule type" value="Genomic_DNA"/>
</dbReference>
<proteinExistence type="predicted"/>
<name>X1RVP3_9ZZZZ</name>
<reference evidence="1" key="1">
    <citation type="journal article" date="2014" name="Front. Microbiol.">
        <title>High frequency of phylogenetically diverse reductive dehalogenase-homologous genes in deep subseafloor sedimentary metagenomes.</title>
        <authorList>
            <person name="Kawai M."/>
            <person name="Futagami T."/>
            <person name="Toyoda A."/>
            <person name="Takaki Y."/>
            <person name="Nishi S."/>
            <person name="Hori S."/>
            <person name="Arai W."/>
            <person name="Tsubouchi T."/>
            <person name="Morono Y."/>
            <person name="Uchiyama I."/>
            <person name="Ito T."/>
            <person name="Fujiyama A."/>
            <person name="Inagaki F."/>
            <person name="Takami H."/>
        </authorList>
    </citation>
    <scope>NUCLEOTIDE SEQUENCE</scope>
    <source>
        <strain evidence="1">Expedition CK06-06</strain>
    </source>
</reference>
<gene>
    <name evidence="1" type="ORF">S12H4_17355</name>
</gene>
<accession>X1RVP3</accession>
<dbReference type="AlphaFoldDB" id="X1RVP3"/>
<protein>
    <submittedName>
        <fullName evidence="1">Uncharacterized protein</fullName>
    </submittedName>
</protein>
<sequence>MGIRGFIDRTYHDRVGGRRRDASAQGLHVDNLPIPPPNKVIKMAKGARDIILRDRLEFTTTATGNTSLVYGRVDLSDYVSIVKNEGLAIKEVRFQFRVPSDDNGWPIWMNTEDLAAVPAASVAEANICAFATTTAYENAADVGIASPNVLCMYEKKSTIFPTGWADYVDHAFGTPDLHPEGYDVVTDLLIGVYANNLQNTRLVNTTLELDIMIIAEPKKITQKDLTQMLTQAQDL</sequence>
<organism evidence="1">
    <name type="scientific">marine sediment metagenome</name>
    <dbReference type="NCBI Taxonomy" id="412755"/>
    <lineage>
        <taxon>unclassified sequences</taxon>
        <taxon>metagenomes</taxon>
        <taxon>ecological metagenomes</taxon>
    </lineage>
</organism>